<protein>
    <submittedName>
        <fullName evidence="2">Uncharacterized protein</fullName>
    </submittedName>
</protein>
<keyword evidence="3" id="KW-1185">Reference proteome</keyword>
<accession>A0A8I0TXA1</accession>
<evidence type="ECO:0000256" key="1">
    <source>
        <dbReference type="SAM" id="SignalP"/>
    </source>
</evidence>
<dbReference type="AlphaFoldDB" id="A0A8I0TXA1"/>
<evidence type="ECO:0000313" key="3">
    <source>
        <dbReference type="Proteomes" id="UP000629287"/>
    </source>
</evidence>
<keyword evidence="1" id="KW-0732">Signal</keyword>
<comment type="caution">
    <text evidence="2">The sequence shown here is derived from an EMBL/GenBank/DDBJ whole genome shotgun (WGS) entry which is preliminary data.</text>
</comment>
<dbReference type="EMBL" id="JADBGF010000001">
    <property type="protein sequence ID" value="MBE1602856.1"/>
    <property type="molecule type" value="Genomic_DNA"/>
</dbReference>
<feature type="chain" id="PRO_5039589579" evidence="1">
    <location>
        <begin position="26"/>
        <end position="48"/>
    </location>
</feature>
<sequence>MKKRALRGIVSAFLVAAAAGAVLFAAPAETVNVAASDPCLRVHCFPIG</sequence>
<gene>
    <name evidence="2" type="ORF">H4687_008985</name>
</gene>
<reference evidence="2 3" key="1">
    <citation type="submission" date="2020-10" db="EMBL/GenBank/DDBJ databases">
        <title>Sequencing the genomes of 1000 actinobacteria strains.</title>
        <authorList>
            <person name="Klenk H.-P."/>
        </authorList>
    </citation>
    <scope>NUCLEOTIDE SEQUENCE [LARGE SCALE GENOMIC DNA]</scope>
    <source>
        <strain evidence="2 3">DSM 41803</strain>
    </source>
</reference>
<organism evidence="2 3">
    <name type="scientific">Streptomyces stelliscabiei</name>
    <dbReference type="NCBI Taxonomy" id="146820"/>
    <lineage>
        <taxon>Bacteria</taxon>
        <taxon>Bacillati</taxon>
        <taxon>Actinomycetota</taxon>
        <taxon>Actinomycetes</taxon>
        <taxon>Kitasatosporales</taxon>
        <taxon>Streptomycetaceae</taxon>
        <taxon>Streptomyces</taxon>
    </lineage>
</organism>
<evidence type="ECO:0000313" key="2">
    <source>
        <dbReference type="EMBL" id="MBE1602856.1"/>
    </source>
</evidence>
<feature type="signal peptide" evidence="1">
    <location>
        <begin position="1"/>
        <end position="25"/>
    </location>
</feature>
<name>A0A8I0TXA1_9ACTN</name>
<dbReference type="Proteomes" id="UP000629287">
    <property type="component" value="Unassembled WGS sequence"/>
</dbReference>
<proteinExistence type="predicted"/>